<dbReference type="InterPro" id="IPR050194">
    <property type="entry name" value="Glycosyltransferase_grp1"/>
</dbReference>
<dbReference type="InterPro" id="IPR028098">
    <property type="entry name" value="Glyco_trans_4-like_N"/>
</dbReference>
<name>A0A2C8F8J3_9BACT</name>
<dbReference type="Pfam" id="PF00534">
    <property type="entry name" value="Glycos_transf_1"/>
    <property type="match status" value="1"/>
</dbReference>
<dbReference type="KEGG" id="pprf:DPRO_1459"/>
<feature type="domain" description="Glycosyltransferase subfamily 4-like N-terminal" evidence="2">
    <location>
        <begin position="17"/>
        <end position="177"/>
    </location>
</feature>
<dbReference type="Gene3D" id="3.40.50.2000">
    <property type="entry name" value="Glycogen Phosphorylase B"/>
    <property type="match status" value="2"/>
</dbReference>
<evidence type="ECO:0000259" key="1">
    <source>
        <dbReference type="Pfam" id="PF00534"/>
    </source>
</evidence>
<dbReference type="PANTHER" id="PTHR45947">
    <property type="entry name" value="SULFOQUINOVOSYL TRANSFERASE SQD2"/>
    <property type="match status" value="1"/>
</dbReference>
<evidence type="ECO:0000313" key="4">
    <source>
        <dbReference type="Proteomes" id="UP000219215"/>
    </source>
</evidence>
<protein>
    <submittedName>
        <fullName evidence="3">Glycosyl transferase group 1</fullName>
    </submittedName>
</protein>
<keyword evidence="4" id="KW-1185">Reference proteome</keyword>
<evidence type="ECO:0000313" key="3">
    <source>
        <dbReference type="EMBL" id="SOB58354.1"/>
    </source>
</evidence>
<dbReference type="AlphaFoldDB" id="A0A2C8F8J3"/>
<accession>A0A2C8F8J3</accession>
<dbReference type="Proteomes" id="UP000219215">
    <property type="component" value="Chromosome DPRO"/>
</dbReference>
<dbReference type="SUPFAM" id="SSF53756">
    <property type="entry name" value="UDP-Glycosyltransferase/glycogen phosphorylase"/>
    <property type="match status" value="1"/>
</dbReference>
<organism evidence="3 4">
    <name type="scientific">Pseudodesulfovibrio profundus</name>
    <dbReference type="NCBI Taxonomy" id="57320"/>
    <lineage>
        <taxon>Bacteria</taxon>
        <taxon>Pseudomonadati</taxon>
        <taxon>Thermodesulfobacteriota</taxon>
        <taxon>Desulfovibrionia</taxon>
        <taxon>Desulfovibrionales</taxon>
        <taxon>Desulfovibrionaceae</taxon>
    </lineage>
</organism>
<dbReference type="EMBL" id="LT907975">
    <property type="protein sequence ID" value="SOB58354.1"/>
    <property type="molecule type" value="Genomic_DNA"/>
</dbReference>
<dbReference type="PANTHER" id="PTHR45947:SF3">
    <property type="entry name" value="SULFOQUINOVOSYL TRANSFERASE SQD2"/>
    <property type="match status" value="1"/>
</dbReference>
<dbReference type="Pfam" id="PF13439">
    <property type="entry name" value="Glyco_transf_4"/>
    <property type="match status" value="1"/>
</dbReference>
<gene>
    <name evidence="3" type="ORF">DPRO_1459</name>
</gene>
<keyword evidence="3" id="KW-0808">Transferase</keyword>
<proteinExistence type="predicted"/>
<dbReference type="InterPro" id="IPR001296">
    <property type="entry name" value="Glyco_trans_1"/>
</dbReference>
<feature type="domain" description="Glycosyl transferase family 1" evidence="1">
    <location>
        <begin position="194"/>
        <end position="344"/>
    </location>
</feature>
<evidence type="ECO:0000259" key="2">
    <source>
        <dbReference type="Pfam" id="PF13439"/>
    </source>
</evidence>
<sequence>MKGKPIKVAFIVGGLPFGGVENWLLDLVQPLKAGSEIDPYVINLSGTGDLMSKYEKMGVEVLCIGSDKKSIKTHRLDTLLELRKKLKDIQPDIVHTMHFSADYFGRLAALGLDVPVFCHVHTAKSERKIYRRLANKTLSYATTCFFSVSKEVASTVEKDHNTAGRPSRVLYNAVDPAKMDVEPFDLFERHGLSGKTIVGVGRFVALKNFDKLIKAFAIVSEQDPDASLLLLGDGGQMDDLKQLVQELQIENKVCLPGYVNNADIPSYLKAAYVLAMPSEYEGLPIAHIESLFCGLPAVVSEHVPSIEIAADASLVCTTDVDDIAEKLLRVLSDTSLHSSLSQAALSIAPEYSIERYIEKLLAVYREFL</sequence>
<dbReference type="GO" id="GO:0016757">
    <property type="term" value="F:glycosyltransferase activity"/>
    <property type="evidence" value="ECO:0007669"/>
    <property type="project" value="InterPro"/>
</dbReference>
<reference evidence="4" key="1">
    <citation type="submission" date="2017-09" db="EMBL/GenBank/DDBJ databases">
        <authorList>
            <person name="Regsiter A."/>
            <person name="William W."/>
        </authorList>
    </citation>
    <scope>NUCLEOTIDE SEQUENCE [LARGE SCALE GENOMIC DNA]</scope>
    <source>
        <strain evidence="4">500-1</strain>
    </source>
</reference>
<dbReference type="RefSeq" id="WP_232005736.1">
    <property type="nucleotide sequence ID" value="NZ_LT907975.1"/>
</dbReference>